<dbReference type="RefSeq" id="WP_014141287.1">
    <property type="nucleotide sequence ID" value="NC_016111.1"/>
</dbReference>
<protein>
    <submittedName>
        <fullName evidence="1">Uncharacterized protein</fullName>
    </submittedName>
</protein>
<proteinExistence type="predicted"/>
<dbReference type="EMBL" id="CP003219">
    <property type="protein sequence ID" value="AEW92892.1"/>
    <property type="molecule type" value="Genomic_DNA"/>
</dbReference>
<gene>
    <name evidence="1" type="ordered locus">SCATT_05210</name>
</gene>
<name>F8JRY2_STREN</name>
<dbReference type="STRING" id="1003195.SCATT_05210"/>
<dbReference type="HOGENOM" id="CLU_2620431_0_0_11"/>
<organism evidence="1 2">
    <name type="scientific">Streptantibioticus cattleyicolor (strain ATCC 35852 / DSM 46488 / JCM 4925 / NBRC 14057 / NRRL 8057)</name>
    <name type="common">Streptomyces cattleya</name>
    <dbReference type="NCBI Taxonomy" id="1003195"/>
    <lineage>
        <taxon>Bacteria</taxon>
        <taxon>Bacillati</taxon>
        <taxon>Actinomycetota</taxon>
        <taxon>Actinomycetes</taxon>
        <taxon>Kitasatosporales</taxon>
        <taxon>Streptomycetaceae</taxon>
        <taxon>Streptantibioticus</taxon>
    </lineage>
</organism>
<accession>F8JRY2</accession>
<accession>G8WPV3</accession>
<dbReference type="AlphaFoldDB" id="F8JRY2"/>
<sequence length="78" mass="8701">MSLFDRSAPDPPDPDELREQFARALMVMRDQMTPLFEAADGLRADLEKRGWSPTAAEAAVLPWLQTMMALCAGRHPTT</sequence>
<dbReference type="PATRIC" id="fig|1003195.29.peg.516"/>
<dbReference type="Proteomes" id="UP000007842">
    <property type="component" value="Chromosome"/>
</dbReference>
<evidence type="ECO:0000313" key="2">
    <source>
        <dbReference type="Proteomes" id="UP000007842"/>
    </source>
</evidence>
<reference evidence="2" key="1">
    <citation type="submission" date="2011-12" db="EMBL/GenBank/DDBJ databases">
        <title>Complete genome sequence of Streptomyces cattleya strain DSM 46488.</title>
        <authorList>
            <person name="Ou H.-Y."/>
            <person name="Li P."/>
            <person name="Zhao C."/>
            <person name="O'Hagan D."/>
            <person name="Deng Z."/>
        </authorList>
    </citation>
    <scope>NUCLEOTIDE SEQUENCE [LARGE SCALE GENOMIC DNA]</scope>
    <source>
        <strain evidence="2">ATCC 35852 / DSM 46488 / JCM 4925 / NBRC 14057 / NRRL 8057</strain>
    </source>
</reference>
<keyword evidence="2" id="KW-1185">Reference proteome</keyword>
<evidence type="ECO:0000313" key="1">
    <source>
        <dbReference type="EMBL" id="AEW92892.1"/>
    </source>
</evidence>
<dbReference type="KEGG" id="scy:SCATT_05210"/>
<dbReference type="KEGG" id="sct:SCAT_0511"/>
<dbReference type="OrthoDB" id="4325725at2"/>